<dbReference type="Gene3D" id="3.90.70.10">
    <property type="entry name" value="Cysteine proteinases"/>
    <property type="match status" value="1"/>
</dbReference>
<gene>
    <name evidence="2" type="ORF">glt_00384</name>
</gene>
<dbReference type="Pfam" id="PF00443">
    <property type="entry name" value="UCH"/>
    <property type="match status" value="1"/>
</dbReference>
<accession>M1PGQ5</accession>
<proteinExistence type="predicted"/>
<dbReference type="SUPFAM" id="SSF54001">
    <property type="entry name" value="Cysteine proteinases"/>
    <property type="match status" value="1"/>
</dbReference>
<evidence type="ECO:0000313" key="3">
    <source>
        <dbReference type="Proteomes" id="UP000241071"/>
    </source>
</evidence>
<dbReference type="EMBL" id="KC008572">
    <property type="protein sequence ID" value="AGF85193.1"/>
    <property type="molecule type" value="Genomic_DNA"/>
</dbReference>
<organism evidence="2 3">
    <name type="scientific">Moumouvirus goulette</name>
    <dbReference type="NCBI Taxonomy" id="1247379"/>
    <lineage>
        <taxon>Viruses</taxon>
        <taxon>Varidnaviria</taxon>
        <taxon>Bamfordvirae</taxon>
        <taxon>Nucleocytoviricota</taxon>
        <taxon>Megaviricetes</taxon>
        <taxon>Imitervirales</taxon>
        <taxon>Mimiviridae</taxon>
        <taxon>Megamimivirinae</taxon>
        <taxon>Moumouvirus</taxon>
        <taxon>Moumouvirus goulettemassiliense</taxon>
    </lineage>
</organism>
<dbReference type="GO" id="GO:0004843">
    <property type="term" value="F:cysteine-type deubiquitinase activity"/>
    <property type="evidence" value="ECO:0007669"/>
    <property type="project" value="InterPro"/>
</dbReference>
<sequence>MCLKDKNEMDTSIFPQNISPQNISPQNIIPRLQITPIFDSSGILPIANQIWNNTQYIRTNNKNQFINILTSTDPNMVAFIPHLKQPIINNIVNIQANSNFNILSVISVYNFNVENSRALANFGNSCYFGVSMQLLFVMYDLRNYILNHVKFTNDDIDSVTEIAYNNIKNLFIGMNTPPKTMSIRSFPQYKYVKQQIFKQFPVRLVEEDADEFITRFTSGLDDDIIELYIMRGSRELYHAATNILLSSQPFIFSSNNINSDIIRRNINGTLEQVLFELHNGVELISGPESIHNITTGDYELAFAHYKIQILPQYLFVRLELIDQNTNLKQLNNIQINTTITLTTETNTITYFALGIIVHRGNTITTGHYTALIYDNYSNNNFEYIYYDDQISTKYSIPITSKIIPNNFYIKNQSDGAFVILYGDITKLR</sequence>
<dbReference type="InterPro" id="IPR028889">
    <property type="entry name" value="USP"/>
</dbReference>
<protein>
    <submittedName>
        <fullName evidence="2">C19 subfamily protein</fullName>
    </submittedName>
</protein>
<keyword evidence="3" id="KW-1185">Reference proteome</keyword>
<evidence type="ECO:0000313" key="2">
    <source>
        <dbReference type="EMBL" id="AGF85193.1"/>
    </source>
</evidence>
<dbReference type="PROSITE" id="PS50235">
    <property type="entry name" value="USP_3"/>
    <property type="match status" value="1"/>
</dbReference>
<reference evidence="2 3" key="1">
    <citation type="submission" date="2012-10" db="EMBL/GenBank/DDBJ databases">
        <title>Complete genome sequence of Moumouvirus goulette.</title>
        <authorList>
            <person name="Fournous G."/>
            <person name="Bougalmi M."/>
            <person name="Colson P."/>
        </authorList>
    </citation>
    <scope>NUCLEOTIDE SEQUENCE [LARGE SCALE GENOMIC DNA]</scope>
</reference>
<evidence type="ECO:0000259" key="1">
    <source>
        <dbReference type="PROSITE" id="PS50235"/>
    </source>
</evidence>
<feature type="domain" description="USP" evidence="1">
    <location>
        <begin position="117"/>
        <end position="424"/>
    </location>
</feature>
<dbReference type="CDD" id="cd02257">
    <property type="entry name" value="Peptidase_C19"/>
    <property type="match status" value="1"/>
</dbReference>
<dbReference type="InterPro" id="IPR050164">
    <property type="entry name" value="Peptidase_C19"/>
</dbReference>
<dbReference type="GO" id="GO:0016579">
    <property type="term" value="P:protein deubiquitination"/>
    <property type="evidence" value="ECO:0007669"/>
    <property type="project" value="InterPro"/>
</dbReference>
<name>M1PGQ5_9VIRU</name>
<dbReference type="PANTHER" id="PTHR24006">
    <property type="entry name" value="UBIQUITIN CARBOXYL-TERMINAL HYDROLASE"/>
    <property type="match status" value="1"/>
</dbReference>
<dbReference type="InterPro" id="IPR038765">
    <property type="entry name" value="Papain-like_cys_pep_sf"/>
</dbReference>
<dbReference type="Proteomes" id="UP000241071">
    <property type="component" value="Segment"/>
</dbReference>
<dbReference type="InterPro" id="IPR001394">
    <property type="entry name" value="Peptidase_C19_UCH"/>
</dbReference>